<evidence type="ECO:0000256" key="1">
    <source>
        <dbReference type="ARBA" id="ARBA00001946"/>
    </source>
</evidence>
<dbReference type="PANTHER" id="PTHR11081">
    <property type="entry name" value="FLAP ENDONUCLEASE FAMILY MEMBER"/>
    <property type="match status" value="1"/>
</dbReference>
<dbReference type="SMART" id="SM00298">
    <property type="entry name" value="CHROMO"/>
    <property type="match status" value="1"/>
</dbReference>
<evidence type="ECO:0000256" key="12">
    <source>
        <dbReference type="ARBA" id="ARBA00023128"/>
    </source>
</evidence>
<dbReference type="InterPro" id="IPR016197">
    <property type="entry name" value="Chromo-like_dom_sf"/>
</dbReference>
<comment type="similarity">
    <text evidence="16">Belongs to the XPG/RAD2 endonuclease family. FEN1 subfamily.</text>
</comment>
<dbReference type="PROSITE" id="PS50013">
    <property type="entry name" value="CHROMO_2"/>
    <property type="match status" value="1"/>
</dbReference>
<evidence type="ECO:0000256" key="10">
    <source>
        <dbReference type="ARBA" id="ARBA00022839"/>
    </source>
</evidence>
<evidence type="ECO:0000313" key="18">
    <source>
        <dbReference type="EMBL" id="RXN22094.1"/>
    </source>
</evidence>
<reference evidence="18 19" key="1">
    <citation type="submission" date="2018-03" db="EMBL/GenBank/DDBJ databases">
        <title>Draft genome sequence of Rohu Carp (Labeo rohita).</title>
        <authorList>
            <person name="Das P."/>
            <person name="Kushwaha B."/>
            <person name="Joshi C.G."/>
            <person name="Kumar D."/>
            <person name="Nagpure N.S."/>
            <person name="Sahoo L."/>
            <person name="Das S.P."/>
            <person name="Bit A."/>
            <person name="Patnaik S."/>
            <person name="Meher P.K."/>
            <person name="Jayasankar P."/>
            <person name="Koringa P.G."/>
            <person name="Patel N.V."/>
            <person name="Hinsu A.T."/>
            <person name="Kumar R."/>
            <person name="Pandey M."/>
            <person name="Agarwal S."/>
            <person name="Srivastava S."/>
            <person name="Singh M."/>
            <person name="Iquebal M.A."/>
            <person name="Jaiswal S."/>
            <person name="Angadi U.B."/>
            <person name="Kumar N."/>
            <person name="Raza M."/>
            <person name="Shah T.M."/>
            <person name="Rai A."/>
            <person name="Jena J.K."/>
        </authorList>
    </citation>
    <scope>NUCLEOTIDE SEQUENCE [LARGE SCALE GENOMIC DNA]</scope>
    <source>
        <strain evidence="18">DASCIFA01</strain>
        <tissue evidence="18">Testis</tissue>
    </source>
</reference>
<dbReference type="GO" id="GO:0017108">
    <property type="term" value="F:5'-flap endonuclease activity"/>
    <property type="evidence" value="ECO:0007669"/>
    <property type="project" value="TreeGrafter"/>
</dbReference>
<dbReference type="Gene3D" id="1.10.150.20">
    <property type="entry name" value="5' to 3' exonuclease, C-terminal subdomain"/>
    <property type="match status" value="1"/>
</dbReference>
<evidence type="ECO:0000313" key="19">
    <source>
        <dbReference type="Proteomes" id="UP000290572"/>
    </source>
</evidence>
<dbReference type="AlphaFoldDB" id="A0A498MRV2"/>
<keyword evidence="7 18" id="KW-0255">Endonuclease</keyword>
<evidence type="ECO:0000256" key="8">
    <source>
        <dbReference type="ARBA" id="ARBA00022763"/>
    </source>
</evidence>
<proteinExistence type="inferred from homology"/>
<dbReference type="GO" id="GO:0006281">
    <property type="term" value="P:DNA repair"/>
    <property type="evidence" value="ECO:0007669"/>
    <property type="project" value="UniProtKB-KW"/>
</dbReference>
<evidence type="ECO:0000256" key="16">
    <source>
        <dbReference type="ARBA" id="ARBA00034726"/>
    </source>
</evidence>
<dbReference type="SMART" id="SM00279">
    <property type="entry name" value="HhH2"/>
    <property type="match status" value="1"/>
</dbReference>
<dbReference type="GO" id="GO:0003677">
    <property type="term" value="F:DNA binding"/>
    <property type="evidence" value="ECO:0007669"/>
    <property type="project" value="InterPro"/>
</dbReference>
<dbReference type="STRING" id="84645.A0A498MRV2"/>
<keyword evidence="13" id="KW-0234">DNA repair</keyword>
<dbReference type="Proteomes" id="UP000290572">
    <property type="component" value="Unassembled WGS sequence"/>
</dbReference>
<evidence type="ECO:0000256" key="15">
    <source>
        <dbReference type="ARBA" id="ARBA00029382"/>
    </source>
</evidence>
<dbReference type="GO" id="GO:0004523">
    <property type="term" value="F:RNA-DNA hybrid ribonuclease activity"/>
    <property type="evidence" value="ECO:0007669"/>
    <property type="project" value="TreeGrafter"/>
</dbReference>
<evidence type="ECO:0000256" key="13">
    <source>
        <dbReference type="ARBA" id="ARBA00023204"/>
    </source>
</evidence>
<dbReference type="EMBL" id="QBIY01012603">
    <property type="protein sequence ID" value="RXN22094.1"/>
    <property type="molecule type" value="Genomic_DNA"/>
</dbReference>
<keyword evidence="11" id="KW-0460">Magnesium</keyword>
<keyword evidence="10" id="KW-0269">Exonuclease</keyword>
<dbReference type="Pfam" id="PF00385">
    <property type="entry name" value="Chromo"/>
    <property type="match status" value="1"/>
</dbReference>
<dbReference type="GO" id="GO:0006260">
    <property type="term" value="P:DNA replication"/>
    <property type="evidence" value="ECO:0007669"/>
    <property type="project" value="UniProtKB-KW"/>
</dbReference>
<dbReference type="PANTHER" id="PTHR11081:SF9">
    <property type="entry name" value="FLAP ENDONUCLEASE 1"/>
    <property type="match status" value="1"/>
</dbReference>
<comment type="subcellular location">
    <subcellularLocation>
        <location evidence="2">Nucleus</location>
    </subcellularLocation>
</comment>
<dbReference type="Gene3D" id="2.40.50.40">
    <property type="match status" value="1"/>
</dbReference>
<evidence type="ECO:0000256" key="9">
    <source>
        <dbReference type="ARBA" id="ARBA00022801"/>
    </source>
</evidence>
<evidence type="ECO:0000256" key="5">
    <source>
        <dbReference type="ARBA" id="ARBA00022722"/>
    </source>
</evidence>
<accession>A0A498MRV2</accession>
<name>A0A498MRV2_LABRO</name>
<comment type="function">
    <text evidence="15">Structure-specific nuclease with 5'-flap endonuclease and 5'-3' exonuclease activities involved in DNA replication and repair. During DNA replication, cleaves the 5'-overhanging flap structure that is generated by displacement synthesis when DNA polymerase encounters the 5'-end of a downstream Okazaki fragment. It enters the flap from the 5'-end and then tracks to cleave the flap base, leaving a nick for ligation. Also involved in the long patch base excision repair (LP-BER) pathway, by cleaving within the apurinic/apyrimidinic (AP) site-terminated flap. Acts as a genome stabilization factor that prevents flaps from equilibrating into structures that lead to duplications and deletions. Also possesses 5'-3' exonuclease activity on nicked or gapped double-stranded DNA, and exhibits RNase H activity. Also involved in replication and repair of rDNA and in repairing mitochondrial DNA.</text>
</comment>
<keyword evidence="6" id="KW-0479">Metal-binding</keyword>
<organism evidence="18 19">
    <name type="scientific">Labeo rohita</name>
    <name type="common">Indian major carp</name>
    <name type="synonym">Cyprinus rohita</name>
    <dbReference type="NCBI Taxonomy" id="84645"/>
    <lineage>
        <taxon>Eukaryota</taxon>
        <taxon>Metazoa</taxon>
        <taxon>Chordata</taxon>
        <taxon>Craniata</taxon>
        <taxon>Vertebrata</taxon>
        <taxon>Euteleostomi</taxon>
        <taxon>Actinopterygii</taxon>
        <taxon>Neopterygii</taxon>
        <taxon>Teleostei</taxon>
        <taxon>Ostariophysi</taxon>
        <taxon>Cypriniformes</taxon>
        <taxon>Cyprinidae</taxon>
        <taxon>Labeoninae</taxon>
        <taxon>Labeonini</taxon>
        <taxon>Labeo</taxon>
    </lineage>
</organism>
<evidence type="ECO:0000256" key="11">
    <source>
        <dbReference type="ARBA" id="ARBA00022842"/>
    </source>
</evidence>
<keyword evidence="3" id="KW-0597">Phosphoprotein</keyword>
<dbReference type="InterPro" id="IPR036279">
    <property type="entry name" value="5-3_exonuclease_C_sf"/>
</dbReference>
<dbReference type="GO" id="GO:0030145">
    <property type="term" value="F:manganese ion binding"/>
    <property type="evidence" value="ECO:0007669"/>
    <property type="project" value="TreeGrafter"/>
</dbReference>
<dbReference type="InterPro" id="IPR008918">
    <property type="entry name" value="HhH2"/>
</dbReference>
<evidence type="ECO:0000256" key="4">
    <source>
        <dbReference type="ARBA" id="ARBA00022705"/>
    </source>
</evidence>
<keyword evidence="14" id="KW-0539">Nucleus</keyword>
<comment type="cofactor">
    <cofactor evidence="1">
        <name>Mg(2+)</name>
        <dbReference type="ChEBI" id="CHEBI:18420"/>
    </cofactor>
</comment>
<keyword evidence="12" id="KW-0496">Mitochondrion</keyword>
<evidence type="ECO:0000256" key="3">
    <source>
        <dbReference type="ARBA" id="ARBA00022553"/>
    </source>
</evidence>
<keyword evidence="4" id="KW-0235">DNA replication</keyword>
<keyword evidence="8" id="KW-0227">DNA damage</keyword>
<gene>
    <name evidence="18" type="ORF">ROHU_023601</name>
</gene>
<dbReference type="InterPro" id="IPR000953">
    <property type="entry name" value="Chromo/chromo_shadow_dom"/>
</dbReference>
<comment type="caution">
    <text evidence="18">The sequence shown here is derived from an EMBL/GenBank/DDBJ whole genome shotgun (WGS) entry which is preliminary data.</text>
</comment>
<evidence type="ECO:0000259" key="17">
    <source>
        <dbReference type="PROSITE" id="PS50013"/>
    </source>
</evidence>
<keyword evidence="19" id="KW-1185">Reference proteome</keyword>
<dbReference type="FunFam" id="1.10.150.20:FF:000009">
    <property type="entry name" value="Flap endonuclease 1"/>
    <property type="match status" value="1"/>
</dbReference>
<sequence>MGLTHQQFIDLCILLGCDYCDTIKGIGPKRAIDLIKQHDSIEEILENIDPNVHLFTLFKGIYLLLNVTLQDMTYSESEDRICNGCKKIMKSRQGSTQGRLDTFFTVTGSISFKRKIKPVFFARINPPVPVPPPPRLVDGEPTYSVNRILDSRRRGRGFQYLVDWEGYGPEERSWVPARDILDHSLIDEFNQQYKFICNQISVGVVYKPAIRVAKISPNQGKALLMGLKSRISESQAVPMVRCNLNMEICILQIYLRQICGRICFGVIILNAPESPIFLE</sequence>
<keyword evidence="5" id="KW-0540">Nuclease</keyword>
<dbReference type="GO" id="GO:0005634">
    <property type="term" value="C:nucleus"/>
    <property type="evidence" value="ECO:0007669"/>
    <property type="project" value="UniProtKB-SubCell"/>
</dbReference>
<protein>
    <submittedName>
        <fullName evidence="18">Flap endonuclease 1</fullName>
    </submittedName>
</protein>
<dbReference type="SUPFAM" id="SSF47807">
    <property type="entry name" value="5' to 3' exonuclease, C-terminal subdomain"/>
    <property type="match status" value="1"/>
</dbReference>
<keyword evidence="9" id="KW-0378">Hydrolase</keyword>
<dbReference type="InterPro" id="IPR006084">
    <property type="entry name" value="XPG/Rad2"/>
</dbReference>
<dbReference type="SUPFAM" id="SSF54160">
    <property type="entry name" value="Chromo domain-like"/>
    <property type="match status" value="1"/>
</dbReference>
<evidence type="ECO:0000256" key="14">
    <source>
        <dbReference type="ARBA" id="ARBA00023242"/>
    </source>
</evidence>
<evidence type="ECO:0000256" key="7">
    <source>
        <dbReference type="ARBA" id="ARBA00022759"/>
    </source>
</evidence>
<dbReference type="GO" id="GO:0000287">
    <property type="term" value="F:magnesium ion binding"/>
    <property type="evidence" value="ECO:0007669"/>
    <property type="project" value="TreeGrafter"/>
</dbReference>
<feature type="domain" description="Chromo" evidence="17">
    <location>
        <begin position="143"/>
        <end position="192"/>
    </location>
</feature>
<dbReference type="GO" id="GO:0008409">
    <property type="term" value="F:5'-3' exonuclease activity"/>
    <property type="evidence" value="ECO:0007669"/>
    <property type="project" value="TreeGrafter"/>
</dbReference>
<dbReference type="InterPro" id="IPR023780">
    <property type="entry name" value="Chromo_domain"/>
</dbReference>
<evidence type="ECO:0000256" key="6">
    <source>
        <dbReference type="ARBA" id="ARBA00022723"/>
    </source>
</evidence>
<evidence type="ECO:0000256" key="2">
    <source>
        <dbReference type="ARBA" id="ARBA00004123"/>
    </source>
</evidence>
<dbReference type="CDD" id="cd09907">
    <property type="entry name" value="H3TH_FEN1-Euk"/>
    <property type="match status" value="1"/>
</dbReference>